<sequence>MTILVLHAHPVATSFNAALHRTIVERLRANGHNVDDCDLYAENFEPRLSTAERLAYHDPRHPGEPIHPYAERLLAAEGLVLCYPVWNFGYPAILKGFLDRVFLPGVSFQLVDGVVRPALHDIRRVVAVTSYGGSRLNAFLMGDPPRKLVTRVLRAMVRPGASVSYLAHYGMNVSTPASRAAFMRKVAARMDAF</sequence>
<evidence type="ECO:0000313" key="5">
    <source>
        <dbReference type="Proteomes" id="UP000241229"/>
    </source>
</evidence>
<evidence type="ECO:0000256" key="2">
    <source>
        <dbReference type="ARBA" id="ARBA00023002"/>
    </source>
</evidence>
<dbReference type="Pfam" id="PF02525">
    <property type="entry name" value="Flavodoxin_2"/>
    <property type="match status" value="1"/>
</dbReference>
<dbReference type="InterPro" id="IPR029039">
    <property type="entry name" value="Flavoprotein-like_sf"/>
</dbReference>
<comment type="similarity">
    <text evidence="1">Belongs to the NAD(P)H dehydrogenase (quinone) family.</text>
</comment>
<dbReference type="OrthoDB" id="9798454at2"/>
<accession>A0A2P7SBU8</accession>
<protein>
    <submittedName>
        <fullName evidence="4">NAD(P)H dehydrogenase</fullName>
    </submittedName>
</protein>
<comment type="caution">
    <text evidence="4">The sequence shown here is derived from an EMBL/GenBank/DDBJ whole genome shotgun (WGS) entry which is preliminary data.</text>
</comment>
<evidence type="ECO:0000313" key="4">
    <source>
        <dbReference type="EMBL" id="PSJ59992.1"/>
    </source>
</evidence>
<dbReference type="GO" id="GO:0005829">
    <property type="term" value="C:cytosol"/>
    <property type="evidence" value="ECO:0007669"/>
    <property type="project" value="TreeGrafter"/>
</dbReference>
<gene>
    <name evidence="4" type="ORF">C7I84_11845</name>
</gene>
<dbReference type="SUPFAM" id="SSF52218">
    <property type="entry name" value="Flavoproteins"/>
    <property type="match status" value="1"/>
</dbReference>
<evidence type="ECO:0000259" key="3">
    <source>
        <dbReference type="Pfam" id="PF02525"/>
    </source>
</evidence>
<dbReference type="InterPro" id="IPR003680">
    <property type="entry name" value="Flavodoxin_fold"/>
</dbReference>
<dbReference type="Proteomes" id="UP000241229">
    <property type="component" value="Unassembled WGS sequence"/>
</dbReference>
<dbReference type="GO" id="GO:0003955">
    <property type="term" value="F:NAD(P)H dehydrogenase (quinone) activity"/>
    <property type="evidence" value="ECO:0007669"/>
    <property type="project" value="TreeGrafter"/>
</dbReference>
<feature type="domain" description="Flavodoxin-like fold" evidence="3">
    <location>
        <begin position="1"/>
        <end position="135"/>
    </location>
</feature>
<organism evidence="4 5">
    <name type="scientific">Kumtagia ephedrae</name>
    <dbReference type="NCBI Taxonomy" id="2116701"/>
    <lineage>
        <taxon>Bacteria</taxon>
        <taxon>Pseudomonadati</taxon>
        <taxon>Pseudomonadota</taxon>
        <taxon>Alphaproteobacteria</taxon>
        <taxon>Hyphomicrobiales</taxon>
        <taxon>Phyllobacteriaceae</taxon>
        <taxon>Kumtagia</taxon>
    </lineage>
</organism>
<dbReference type="RefSeq" id="WP_106772406.1">
    <property type="nucleotide sequence ID" value="NZ_PXYK01000010.1"/>
</dbReference>
<reference evidence="4 5" key="1">
    <citation type="submission" date="2018-03" db="EMBL/GenBank/DDBJ databases">
        <title>The draft genome of Mesorhizobium sp. 6GN-30.</title>
        <authorList>
            <person name="Liu L."/>
            <person name="Li L."/>
            <person name="Wang T."/>
            <person name="Zhang X."/>
            <person name="Liang L."/>
        </authorList>
    </citation>
    <scope>NUCLEOTIDE SEQUENCE [LARGE SCALE GENOMIC DNA]</scope>
    <source>
        <strain evidence="4 5">6GN30</strain>
    </source>
</reference>
<dbReference type="InterPro" id="IPR051545">
    <property type="entry name" value="NAD(P)H_dehydrogenase_qn"/>
</dbReference>
<name>A0A2P7SBU8_9HYPH</name>
<keyword evidence="2" id="KW-0560">Oxidoreductase</keyword>
<dbReference type="PANTHER" id="PTHR10204:SF34">
    <property type="entry name" value="NAD(P)H DEHYDROGENASE [QUINONE] 1 ISOFORM 1"/>
    <property type="match status" value="1"/>
</dbReference>
<dbReference type="PANTHER" id="PTHR10204">
    <property type="entry name" value="NAD P H OXIDOREDUCTASE-RELATED"/>
    <property type="match status" value="1"/>
</dbReference>
<proteinExistence type="inferred from homology"/>
<keyword evidence="5" id="KW-1185">Reference proteome</keyword>
<dbReference type="EMBL" id="PXYK01000010">
    <property type="protein sequence ID" value="PSJ59992.1"/>
    <property type="molecule type" value="Genomic_DNA"/>
</dbReference>
<dbReference type="Gene3D" id="3.40.50.360">
    <property type="match status" value="1"/>
</dbReference>
<dbReference type="AlphaFoldDB" id="A0A2P7SBU8"/>
<evidence type="ECO:0000256" key="1">
    <source>
        <dbReference type="ARBA" id="ARBA00006252"/>
    </source>
</evidence>